<evidence type="ECO:0000313" key="1">
    <source>
        <dbReference type="EMBL" id="MBB4037647.1"/>
    </source>
</evidence>
<protein>
    <submittedName>
        <fullName evidence="1">Uncharacterized protein</fullName>
    </submittedName>
</protein>
<sequence length="159" mass="18477">MKRETSRNYINSNFTKVNNQLYVSYEDKVVLKLSHILEIEPALLSAQKDNIDFFTFFTQKEEIDIDITFFFYFGANRDNGFLCFHCPSLIKNKTNILAVLDSIFSQNTHFNRDAIVKAIILDILTNMSSSLSAYKCRVVKSPSEIYFEFSNDLKNNIQN</sequence>
<proteinExistence type="predicted"/>
<dbReference type="EMBL" id="JACIEP010000016">
    <property type="protein sequence ID" value="MBB4037647.1"/>
    <property type="molecule type" value="Genomic_DNA"/>
</dbReference>
<evidence type="ECO:0000313" key="2">
    <source>
        <dbReference type="Proteomes" id="UP000555103"/>
    </source>
</evidence>
<keyword evidence="2" id="KW-1185">Reference proteome</keyword>
<comment type="caution">
    <text evidence="1">The sequence shown here is derived from an EMBL/GenBank/DDBJ whole genome shotgun (WGS) entry which is preliminary data.</text>
</comment>
<reference evidence="1 2" key="1">
    <citation type="submission" date="2020-08" db="EMBL/GenBank/DDBJ databases">
        <title>Genomic Encyclopedia of Type Strains, Phase IV (KMG-IV): sequencing the most valuable type-strain genomes for metagenomic binning, comparative biology and taxonomic classification.</title>
        <authorList>
            <person name="Goeker M."/>
        </authorList>
    </citation>
    <scope>NUCLEOTIDE SEQUENCE [LARGE SCALE GENOMIC DNA]</scope>
    <source>
        <strain evidence="1 2">DSM 104969</strain>
    </source>
</reference>
<gene>
    <name evidence="1" type="ORF">GGR21_003568</name>
</gene>
<name>A0A840CNH7_9BACT</name>
<dbReference type="Proteomes" id="UP000555103">
    <property type="component" value="Unassembled WGS sequence"/>
</dbReference>
<dbReference type="AlphaFoldDB" id="A0A840CNH7"/>
<dbReference type="RefSeq" id="WP_183308480.1">
    <property type="nucleotide sequence ID" value="NZ_JACIEP010000016.1"/>
</dbReference>
<organism evidence="1 2">
    <name type="scientific">Dysgonomonas hofstadii</name>
    <dbReference type="NCBI Taxonomy" id="637886"/>
    <lineage>
        <taxon>Bacteria</taxon>
        <taxon>Pseudomonadati</taxon>
        <taxon>Bacteroidota</taxon>
        <taxon>Bacteroidia</taxon>
        <taxon>Bacteroidales</taxon>
        <taxon>Dysgonomonadaceae</taxon>
        <taxon>Dysgonomonas</taxon>
    </lineage>
</organism>
<accession>A0A840CNH7</accession>